<dbReference type="InterPro" id="IPR036291">
    <property type="entry name" value="NAD(P)-bd_dom_sf"/>
</dbReference>
<dbReference type="SUPFAM" id="SSF51735">
    <property type="entry name" value="NAD(P)-binding Rossmann-fold domains"/>
    <property type="match status" value="1"/>
</dbReference>
<reference evidence="1 2" key="1">
    <citation type="journal article" date="2016" name="Genome Announc.">
        <title>Draft Genome Sequence of the Anaerobic Ammonium-Oxidizing Bacterium 'Candidatus Brocadia sp. 40'.</title>
        <authorList>
            <person name="Ali M."/>
            <person name="Haroon M.F."/>
            <person name="Narita Y."/>
            <person name="Zhang L."/>
            <person name="Rangel Shaw D."/>
            <person name="Okabe S."/>
            <person name="Saikaly P.E."/>
        </authorList>
    </citation>
    <scope>NUCLEOTIDE SEQUENCE [LARGE SCALE GENOMIC DNA]</scope>
    <source>
        <strain evidence="1 2">40</strain>
    </source>
</reference>
<dbReference type="Gene3D" id="3.40.50.720">
    <property type="entry name" value="NAD(P)-binding Rossmann-like Domain"/>
    <property type="match status" value="1"/>
</dbReference>
<name>A0A1V6LYW5_9BACT</name>
<comment type="caution">
    <text evidence="1">The sequence shown here is derived from an EMBL/GenBank/DDBJ whole genome shotgun (WGS) entry which is preliminary data.</text>
</comment>
<proteinExistence type="predicted"/>
<protein>
    <recommendedName>
        <fullName evidence="3">CoA-binding domain-containing protein</fullName>
    </recommendedName>
</protein>
<evidence type="ECO:0000313" key="1">
    <source>
        <dbReference type="EMBL" id="OQD45358.1"/>
    </source>
</evidence>
<dbReference type="AlphaFoldDB" id="A0A1V6LYW5"/>
<accession>A0A1V6LYW5</accession>
<dbReference type="Proteomes" id="UP000242219">
    <property type="component" value="Unassembled WGS sequence"/>
</dbReference>
<sequence>MLEHFFSPDTVAVVGATPEAGKVGHGLFKNLITCGYGAKVYHVILSRAIFWESGHTKPP</sequence>
<dbReference type="EMBL" id="MJUW02000096">
    <property type="protein sequence ID" value="OQD45358.1"/>
    <property type="molecule type" value="Genomic_DNA"/>
</dbReference>
<evidence type="ECO:0008006" key="3">
    <source>
        <dbReference type="Google" id="ProtNLM"/>
    </source>
</evidence>
<keyword evidence="2" id="KW-1185">Reference proteome</keyword>
<gene>
    <name evidence="1" type="ORF">BIY37_08825</name>
</gene>
<organism evidence="1 2">
    <name type="scientific">Candidatus Brocadia sapporoensis</name>
    <dbReference type="NCBI Taxonomy" id="392547"/>
    <lineage>
        <taxon>Bacteria</taxon>
        <taxon>Pseudomonadati</taxon>
        <taxon>Planctomycetota</taxon>
        <taxon>Candidatus Brocadiia</taxon>
        <taxon>Candidatus Brocadiales</taxon>
        <taxon>Candidatus Brocadiaceae</taxon>
        <taxon>Candidatus Brocadia</taxon>
    </lineage>
</organism>
<evidence type="ECO:0000313" key="2">
    <source>
        <dbReference type="Proteomes" id="UP000242219"/>
    </source>
</evidence>